<evidence type="ECO:0008006" key="3">
    <source>
        <dbReference type="Google" id="ProtNLM"/>
    </source>
</evidence>
<dbReference type="EMBL" id="CM000832">
    <property type="protein sequence ID" value="EET06837.1"/>
    <property type="molecule type" value="Genomic_DNA"/>
</dbReference>
<dbReference type="RefSeq" id="WP_004194172.1">
    <property type="nucleotide sequence ID" value="NZ_CM000832.1"/>
</dbReference>
<feature type="chain" id="PRO_5002388437" description="Lipoprotein" evidence="1">
    <location>
        <begin position="25"/>
        <end position="74"/>
    </location>
</feature>
<dbReference type="Proteomes" id="UP000001812">
    <property type="component" value="Chromosome I"/>
</dbReference>
<evidence type="ECO:0000256" key="1">
    <source>
        <dbReference type="SAM" id="SignalP"/>
    </source>
</evidence>
<dbReference type="AlphaFoldDB" id="A0A0E1WBC6"/>
<protein>
    <recommendedName>
        <fullName evidence="3">Lipoprotein</fullName>
    </recommendedName>
</protein>
<dbReference type="HOGENOM" id="CLU_185046_0_0_4"/>
<reference evidence="2" key="1">
    <citation type="submission" date="2009-05" db="EMBL/GenBank/DDBJ databases">
        <authorList>
            <person name="Harkins D.M."/>
            <person name="DeShazer D."/>
            <person name="Woods D.E."/>
            <person name="Brinkac L.M."/>
            <person name="Brown K.A."/>
            <person name="Hung G.C."/>
            <person name="Tuanyok A."/>
            <person name="Zhang B."/>
            <person name="Nierman W.C."/>
        </authorList>
    </citation>
    <scope>NUCLEOTIDE SEQUENCE [LARGE SCALE GENOMIC DNA]</scope>
    <source>
        <strain evidence="2">1710a</strain>
    </source>
</reference>
<name>A0A0E1WBC6_BURPE</name>
<dbReference type="GeneID" id="92980159"/>
<evidence type="ECO:0000313" key="2">
    <source>
        <dbReference type="EMBL" id="EET06837.1"/>
    </source>
</evidence>
<gene>
    <name evidence="2" type="ORF">BURPS1710A_3959</name>
</gene>
<proteinExistence type="predicted"/>
<feature type="signal peptide" evidence="1">
    <location>
        <begin position="1"/>
        <end position="24"/>
    </location>
</feature>
<keyword evidence="1" id="KW-0732">Signal</keyword>
<sequence length="74" mass="7683">MRRCRGSRTGFAPRAARPLCTACAAFVRCAYAMSSSMRGGAACRRHAHAATPAVAGSALMPITRTTGRNGRADG</sequence>
<organism evidence="2">
    <name type="scientific">Burkholderia pseudomallei 1710a</name>
    <dbReference type="NCBI Taxonomy" id="320371"/>
    <lineage>
        <taxon>Bacteria</taxon>
        <taxon>Pseudomonadati</taxon>
        <taxon>Pseudomonadota</taxon>
        <taxon>Betaproteobacteria</taxon>
        <taxon>Burkholderiales</taxon>
        <taxon>Burkholderiaceae</taxon>
        <taxon>Burkholderia</taxon>
        <taxon>pseudomallei group</taxon>
    </lineage>
</organism>
<accession>A0A0E1WBC6</accession>